<feature type="region of interest" description="Disordered" evidence="1">
    <location>
        <begin position="248"/>
        <end position="275"/>
    </location>
</feature>
<gene>
    <name evidence="4" type="ORF">RIF23_14290</name>
</gene>
<name>A0ABU2H9D7_9ACTN</name>
<organism evidence="4 5">
    <name type="scientific">Lipingzhangella rawalii</name>
    <dbReference type="NCBI Taxonomy" id="2055835"/>
    <lineage>
        <taxon>Bacteria</taxon>
        <taxon>Bacillati</taxon>
        <taxon>Actinomycetota</taxon>
        <taxon>Actinomycetes</taxon>
        <taxon>Streptosporangiales</taxon>
        <taxon>Nocardiopsidaceae</taxon>
        <taxon>Lipingzhangella</taxon>
    </lineage>
</organism>
<evidence type="ECO:0000256" key="1">
    <source>
        <dbReference type="SAM" id="MobiDB-lite"/>
    </source>
</evidence>
<protein>
    <submittedName>
        <fullName evidence="4">Zf-HC2 domain-containing protein</fullName>
    </submittedName>
</protein>
<evidence type="ECO:0000259" key="3">
    <source>
        <dbReference type="Pfam" id="PF13490"/>
    </source>
</evidence>
<evidence type="ECO:0000313" key="5">
    <source>
        <dbReference type="Proteomes" id="UP001250214"/>
    </source>
</evidence>
<evidence type="ECO:0000313" key="4">
    <source>
        <dbReference type="EMBL" id="MDS1271464.1"/>
    </source>
</evidence>
<dbReference type="InterPro" id="IPR027383">
    <property type="entry name" value="Znf_put"/>
</dbReference>
<feature type="compositionally biased region" description="Acidic residues" evidence="1">
    <location>
        <begin position="204"/>
        <end position="215"/>
    </location>
</feature>
<dbReference type="RefSeq" id="WP_310913019.1">
    <property type="nucleotide sequence ID" value="NZ_JAVLVT010000006.1"/>
</dbReference>
<reference evidence="5" key="1">
    <citation type="submission" date="2023-07" db="EMBL/GenBank/DDBJ databases">
        <title>Novel species in the genus Lipingzhangella isolated from Sambhar Salt Lake.</title>
        <authorList>
            <person name="Jiya N."/>
            <person name="Kajale S."/>
            <person name="Sharma A."/>
        </authorList>
    </citation>
    <scope>NUCLEOTIDE SEQUENCE [LARGE SCALE GENOMIC DNA]</scope>
    <source>
        <strain evidence="5">LS1_29</strain>
    </source>
</reference>
<dbReference type="Pfam" id="PF13490">
    <property type="entry name" value="zf-HC2"/>
    <property type="match status" value="1"/>
</dbReference>
<feature type="domain" description="Putative zinc-finger" evidence="3">
    <location>
        <begin position="8"/>
        <end position="36"/>
    </location>
</feature>
<evidence type="ECO:0000256" key="2">
    <source>
        <dbReference type="SAM" id="Phobius"/>
    </source>
</evidence>
<dbReference type="EMBL" id="JAVLVT010000006">
    <property type="protein sequence ID" value="MDS1271464.1"/>
    <property type="molecule type" value="Genomic_DNA"/>
</dbReference>
<dbReference type="Proteomes" id="UP001250214">
    <property type="component" value="Unassembled WGS sequence"/>
</dbReference>
<keyword evidence="2" id="KW-0812">Transmembrane</keyword>
<proteinExistence type="predicted"/>
<feature type="compositionally biased region" description="Low complexity" evidence="1">
    <location>
        <begin position="253"/>
        <end position="262"/>
    </location>
</feature>
<feature type="region of interest" description="Disordered" evidence="1">
    <location>
        <begin position="194"/>
        <end position="223"/>
    </location>
</feature>
<sequence length="342" mass="35685">MTSHVEAERLAQLADGLLDPASEHELRAHIDQCEPCFEAWAAEFLPLLAEGLLDSEDEEILRTHIDTCAQCSQSWSRYVRDLSEVPGILSAVAYPSLDAETANSVSALIQAESELAPTGGQEPHPRVDGTGAADQQQEPHGAEAESGTVLTLPSRGAHTRSNRWMPYLVAAAAIVFLLGGGTAILQATLGSDDPPALDGAASQDDTDTAPEEESPDAVLPAQPMLVASDTDYATTDLEDAATRVLSDSGVAAPGSGSSPEPGTDLSFPEPDGTPEDEAIQTCIEAFDTTTPLLVDVASFAGDPAWMLALPAGENGDYRIQVVTPGCPSGASDLMAQTTVPRP</sequence>
<feature type="transmembrane region" description="Helical" evidence="2">
    <location>
        <begin position="164"/>
        <end position="185"/>
    </location>
</feature>
<accession>A0ABU2H9D7</accession>
<comment type="caution">
    <text evidence="4">The sequence shown here is derived from an EMBL/GenBank/DDBJ whole genome shotgun (WGS) entry which is preliminary data.</text>
</comment>
<keyword evidence="5" id="KW-1185">Reference proteome</keyword>
<keyword evidence="2" id="KW-0472">Membrane</keyword>
<feature type="region of interest" description="Disordered" evidence="1">
    <location>
        <begin position="116"/>
        <end position="154"/>
    </location>
</feature>
<keyword evidence="2" id="KW-1133">Transmembrane helix</keyword>